<dbReference type="OrthoDB" id="9778733at2"/>
<keyword evidence="3" id="KW-1185">Reference proteome</keyword>
<evidence type="ECO:0000313" key="3">
    <source>
        <dbReference type="Proteomes" id="UP000316598"/>
    </source>
</evidence>
<feature type="repeat" description="TPR" evidence="1">
    <location>
        <begin position="106"/>
        <end position="139"/>
    </location>
</feature>
<gene>
    <name evidence="2" type="primary">ycf3_1</name>
    <name evidence="2" type="ORF">Pla22_15710</name>
</gene>
<dbReference type="InterPro" id="IPR019734">
    <property type="entry name" value="TPR_rpt"/>
</dbReference>
<reference evidence="2 3" key="1">
    <citation type="submission" date="2019-02" db="EMBL/GenBank/DDBJ databases">
        <title>Deep-cultivation of Planctomycetes and their phenomic and genomic characterization uncovers novel biology.</title>
        <authorList>
            <person name="Wiegand S."/>
            <person name="Jogler M."/>
            <person name="Boedeker C."/>
            <person name="Pinto D."/>
            <person name="Vollmers J."/>
            <person name="Rivas-Marin E."/>
            <person name="Kohn T."/>
            <person name="Peeters S.H."/>
            <person name="Heuer A."/>
            <person name="Rast P."/>
            <person name="Oberbeckmann S."/>
            <person name="Bunk B."/>
            <person name="Jeske O."/>
            <person name="Meyerdierks A."/>
            <person name="Storesund J.E."/>
            <person name="Kallscheuer N."/>
            <person name="Luecker S."/>
            <person name="Lage O.M."/>
            <person name="Pohl T."/>
            <person name="Merkel B.J."/>
            <person name="Hornburger P."/>
            <person name="Mueller R.-W."/>
            <person name="Bruemmer F."/>
            <person name="Labrenz M."/>
            <person name="Spormann A.M."/>
            <person name="Op Den Camp H."/>
            <person name="Overmann J."/>
            <person name="Amann R."/>
            <person name="Jetten M.S.M."/>
            <person name="Mascher T."/>
            <person name="Medema M.H."/>
            <person name="Devos D.P."/>
            <person name="Kaster A.-K."/>
            <person name="Ovreas L."/>
            <person name="Rohde M."/>
            <person name="Galperin M.Y."/>
            <person name="Jogler C."/>
        </authorList>
    </citation>
    <scope>NUCLEOTIDE SEQUENCE [LARGE SCALE GENOMIC DNA]</scope>
    <source>
        <strain evidence="2 3">Pla22</strain>
    </source>
</reference>
<comment type="caution">
    <text evidence="2">The sequence shown here is derived from an EMBL/GenBank/DDBJ whole genome shotgun (WGS) entry which is preliminary data.</text>
</comment>
<dbReference type="Proteomes" id="UP000316598">
    <property type="component" value="Unassembled WGS sequence"/>
</dbReference>
<accession>A0A5C5WTE6</accession>
<dbReference type="GO" id="GO:0000030">
    <property type="term" value="F:mannosyltransferase activity"/>
    <property type="evidence" value="ECO:0007669"/>
    <property type="project" value="TreeGrafter"/>
</dbReference>
<sequence length="463" mass="52538">MSNSAQSLSHAWKLHQAGQINEAEQIYRNVVSIEKRNADAWVYLGIALFDQRLFDESVAAYRKAIDIRHQFPIAWNNMGNSLRMLGRTEEADDCFETSLQQDPHYLSALKNRGTLWIWSGEIERGMHWYQRGLEVSPDHAELHRNIGVIELLRGNYERGWKEYRWRWKMPGLTRPQTNAKPWRGEALDGKSLLLYPEQGLGDAIHFVRVAHDLNRLGARVTLQCSEKLISLFSSTVESLGVDGLVIDSIAAPPTDYQASMIEVVDNLFETTKAVPYGNGLFDEGEGYLRVSDPLVQYWKRWFDEHLPRTQDKPLRVGLNWQGNPEHHADIYRSLPLDAFRDLAALPIQLVSLQFGFGSEQIESCDFASQIAELPSDVDRDDGAFTDTTAILSNLDYVVTSDTAIAHLAGATNTRSHLLLGRVPDWRWLTSGTSTPWYPSITMHRQSELGDWSDVVSSVRETLA</sequence>
<dbReference type="GO" id="GO:0035269">
    <property type="term" value="P:protein O-linked glycosylation via mannose"/>
    <property type="evidence" value="ECO:0007669"/>
    <property type="project" value="TreeGrafter"/>
</dbReference>
<protein>
    <submittedName>
        <fullName evidence="2">Photosystem I assembly protein Ycf3</fullName>
    </submittedName>
</protein>
<keyword evidence="1" id="KW-0802">TPR repeat</keyword>
<feature type="repeat" description="TPR" evidence="1">
    <location>
        <begin position="38"/>
        <end position="71"/>
    </location>
</feature>
<evidence type="ECO:0000313" key="2">
    <source>
        <dbReference type="EMBL" id="TWT53937.1"/>
    </source>
</evidence>
<dbReference type="Gene3D" id="1.25.40.10">
    <property type="entry name" value="Tetratricopeptide repeat domain"/>
    <property type="match status" value="1"/>
</dbReference>
<dbReference type="SUPFAM" id="SSF53756">
    <property type="entry name" value="UDP-Glycosyltransferase/glycogen phosphorylase"/>
    <property type="match status" value="1"/>
</dbReference>
<dbReference type="PROSITE" id="PS50005">
    <property type="entry name" value="TPR"/>
    <property type="match status" value="3"/>
</dbReference>
<dbReference type="Pfam" id="PF13432">
    <property type="entry name" value="TPR_16"/>
    <property type="match status" value="1"/>
</dbReference>
<proteinExistence type="predicted"/>
<dbReference type="PANTHER" id="PTHR44216:SF3">
    <property type="entry name" value="PROTEIN O-MANNOSYL-TRANSFERASE TMTC2"/>
    <property type="match status" value="1"/>
</dbReference>
<name>A0A5C5WTE6_9BACT</name>
<organism evidence="2 3">
    <name type="scientific">Rubripirellula amarantea</name>
    <dbReference type="NCBI Taxonomy" id="2527999"/>
    <lineage>
        <taxon>Bacteria</taxon>
        <taxon>Pseudomonadati</taxon>
        <taxon>Planctomycetota</taxon>
        <taxon>Planctomycetia</taxon>
        <taxon>Pirellulales</taxon>
        <taxon>Pirellulaceae</taxon>
        <taxon>Rubripirellula</taxon>
    </lineage>
</organism>
<dbReference type="Pfam" id="PF00515">
    <property type="entry name" value="TPR_1"/>
    <property type="match status" value="1"/>
</dbReference>
<dbReference type="SUPFAM" id="SSF48452">
    <property type="entry name" value="TPR-like"/>
    <property type="match status" value="1"/>
</dbReference>
<dbReference type="PANTHER" id="PTHR44216">
    <property type="entry name" value="PROTEIN O-MANNOSYL-TRANSFERASE TMTC2"/>
    <property type="match status" value="1"/>
</dbReference>
<feature type="repeat" description="TPR" evidence="1">
    <location>
        <begin position="72"/>
        <end position="105"/>
    </location>
</feature>
<dbReference type="EMBL" id="SJPI01000001">
    <property type="protein sequence ID" value="TWT53937.1"/>
    <property type="molecule type" value="Genomic_DNA"/>
</dbReference>
<dbReference type="InterPro" id="IPR052384">
    <property type="entry name" value="TMTC_O-mannosyltransferase"/>
</dbReference>
<evidence type="ECO:0000256" key="1">
    <source>
        <dbReference type="PROSITE-ProRule" id="PRU00339"/>
    </source>
</evidence>
<dbReference type="SMART" id="SM00028">
    <property type="entry name" value="TPR"/>
    <property type="match status" value="4"/>
</dbReference>
<dbReference type="InterPro" id="IPR011990">
    <property type="entry name" value="TPR-like_helical_dom_sf"/>
</dbReference>
<dbReference type="AlphaFoldDB" id="A0A5C5WTE6"/>
<dbReference type="RefSeq" id="WP_146514065.1">
    <property type="nucleotide sequence ID" value="NZ_SJPI01000001.1"/>
</dbReference>
<dbReference type="Gene3D" id="3.40.50.2000">
    <property type="entry name" value="Glycogen Phosphorylase B"/>
    <property type="match status" value="1"/>
</dbReference>